<dbReference type="Proteomes" id="UP001565220">
    <property type="component" value="Unassembled WGS sequence"/>
</dbReference>
<sequence length="596" mass="68277">MNSITENTVDLVNNYNLSSSQANCKIEISKDNKKIIRVCKNGKWIYLGSKYNVTRDINNILNKIKDTDSKTLIVIFGLASGEYINELVKYIKEDNKVLIVEPSIEIIKLFLKENDRNLLEDERIYLVNFSKKLRDLLSGIIKIENLYDMVPIIYPVYDRIFSNECIEFLKYLNSARNDLMIEFNTTLAISKNIFYSTIRNIRSISNSLPVNKFKNKFKGMSAIVVSAGPSLEKNIDYLKKIQDDFIIISGLRNLKGLLKIGIVPDFLCILDTLDINYRFIEGCTNINIPIVFHEASSYKVIDKYTGPKILFLRNPKFSEFLGKQVDGLYQGGSVAHICTSFAVYIGCSTIIFVGQDLAYTNDKFHAKSASFEDEVEVHEDEKKYDLVDDIYGNKIKTDSVFNMFREKLEDFIKHNKNIKFINSTEGGADIKGTSVMSLKKSASMYGIKGKRAILSNTKDLYKNEFDKLKLKESILKNKKDLENIRSYIDKNEQNINKFQLYYNGATSLNINKIMNNLDKLDKFIEKSCSEFVLINDLLAPITLEAMYRRDLSVYSEDSDKDKGRKIAKKYKILYSNIKNGIDLAVPLFENAANGLD</sequence>
<dbReference type="InterPro" id="IPR002826">
    <property type="entry name" value="MptE-like"/>
</dbReference>
<feature type="domain" description="6-hydroxymethylpterin diphosphokinase MptE-like" evidence="1">
    <location>
        <begin position="197"/>
        <end position="362"/>
    </location>
</feature>
<organism evidence="2 3">
    <name type="scientific">Clostridium lapidicellarium</name>
    <dbReference type="NCBI Taxonomy" id="3240931"/>
    <lineage>
        <taxon>Bacteria</taxon>
        <taxon>Bacillati</taxon>
        <taxon>Bacillota</taxon>
        <taxon>Clostridia</taxon>
        <taxon>Eubacteriales</taxon>
        <taxon>Clostridiaceae</taxon>
        <taxon>Clostridium</taxon>
    </lineage>
</organism>
<evidence type="ECO:0000259" key="1">
    <source>
        <dbReference type="Pfam" id="PF01973"/>
    </source>
</evidence>
<dbReference type="Pfam" id="PF01973">
    <property type="entry name" value="MptE-like"/>
    <property type="match status" value="1"/>
</dbReference>
<dbReference type="PANTHER" id="PTHR41786:SF1">
    <property type="entry name" value="6-HYDROXYMETHYLPTERIN DIPHOSPHOKINASE MPTE-LIKE DOMAIN-CONTAINING PROTEIN"/>
    <property type="match status" value="1"/>
</dbReference>
<accession>A0ABV4DXM6</accession>
<name>A0ABV4DXM6_9CLOT</name>
<evidence type="ECO:0000313" key="2">
    <source>
        <dbReference type="EMBL" id="MEY8763051.1"/>
    </source>
</evidence>
<evidence type="ECO:0000313" key="3">
    <source>
        <dbReference type="Proteomes" id="UP001565220"/>
    </source>
</evidence>
<dbReference type="PANTHER" id="PTHR41786">
    <property type="entry name" value="MOTILITY ACCESSORY FACTOR MAF"/>
    <property type="match status" value="1"/>
</dbReference>
<gene>
    <name evidence="2" type="ORF">AB8S09_05225</name>
</gene>
<comment type="caution">
    <text evidence="2">The sequence shown here is derived from an EMBL/GenBank/DDBJ whole genome shotgun (WGS) entry which is preliminary data.</text>
</comment>
<dbReference type="EMBL" id="JBGFFE010000005">
    <property type="protein sequence ID" value="MEY8763051.1"/>
    <property type="molecule type" value="Genomic_DNA"/>
</dbReference>
<proteinExistence type="predicted"/>
<protein>
    <submittedName>
        <fullName evidence="2">Motility associated factor glycosyltransferase family protein</fullName>
    </submittedName>
</protein>
<keyword evidence="3" id="KW-1185">Reference proteome</keyword>
<dbReference type="RefSeq" id="WP_369868613.1">
    <property type="nucleotide sequence ID" value="NZ_JBGFFE010000005.1"/>
</dbReference>
<reference evidence="2 3" key="1">
    <citation type="submission" date="2024-08" db="EMBL/GenBank/DDBJ databases">
        <title>Clostridium lapicellarii sp. nov., and Clostridium renhuaiense sp. nov., two species isolated from the mud in a fermentation cellar used for producing sauce-flavour Chinese liquors.</title>
        <authorList>
            <person name="Yang F."/>
            <person name="Wang H."/>
            <person name="Chen L.Q."/>
            <person name="Zhou N."/>
            <person name="Lu J.J."/>
            <person name="Pu X.X."/>
            <person name="Wan B."/>
            <person name="Wang L."/>
            <person name="Liu S.J."/>
        </authorList>
    </citation>
    <scope>NUCLEOTIDE SEQUENCE [LARGE SCALE GENOMIC DNA]</scope>
    <source>
        <strain evidence="2 3">MT-113</strain>
    </source>
</reference>